<feature type="transmembrane region" description="Helical" evidence="2">
    <location>
        <begin position="247"/>
        <end position="268"/>
    </location>
</feature>
<keyword evidence="2" id="KW-0812">Transmembrane</keyword>
<feature type="region of interest" description="Disordered" evidence="1">
    <location>
        <begin position="412"/>
        <end position="431"/>
    </location>
</feature>
<evidence type="ECO:0000313" key="4">
    <source>
        <dbReference type="Proteomes" id="UP001501442"/>
    </source>
</evidence>
<feature type="transmembrane region" description="Helical" evidence="2">
    <location>
        <begin position="151"/>
        <end position="175"/>
    </location>
</feature>
<evidence type="ECO:0000313" key="3">
    <source>
        <dbReference type="EMBL" id="GAA4637360.1"/>
    </source>
</evidence>
<evidence type="ECO:0000256" key="1">
    <source>
        <dbReference type="SAM" id="MobiDB-lite"/>
    </source>
</evidence>
<accession>A0ABP8UR00</accession>
<feature type="region of interest" description="Disordered" evidence="1">
    <location>
        <begin position="584"/>
        <end position="608"/>
    </location>
</feature>
<dbReference type="RefSeq" id="WP_345440395.1">
    <property type="nucleotide sequence ID" value="NZ_BAABHK010000019.1"/>
</dbReference>
<reference evidence="4" key="1">
    <citation type="journal article" date="2019" name="Int. J. Syst. Evol. Microbiol.">
        <title>The Global Catalogue of Microorganisms (GCM) 10K type strain sequencing project: providing services to taxonomists for standard genome sequencing and annotation.</title>
        <authorList>
            <consortium name="The Broad Institute Genomics Platform"/>
            <consortium name="The Broad Institute Genome Sequencing Center for Infectious Disease"/>
            <person name="Wu L."/>
            <person name="Ma J."/>
        </authorList>
    </citation>
    <scope>NUCLEOTIDE SEQUENCE [LARGE SCALE GENOMIC DNA]</scope>
    <source>
        <strain evidence="4">JCM 17939</strain>
    </source>
</reference>
<feature type="compositionally biased region" description="Low complexity" evidence="1">
    <location>
        <begin position="584"/>
        <end position="604"/>
    </location>
</feature>
<keyword evidence="2" id="KW-1133">Transmembrane helix</keyword>
<feature type="compositionally biased region" description="Basic and acidic residues" evidence="1">
    <location>
        <begin position="414"/>
        <end position="431"/>
    </location>
</feature>
<feature type="transmembrane region" description="Helical" evidence="2">
    <location>
        <begin position="454"/>
        <end position="473"/>
    </location>
</feature>
<feature type="transmembrane region" description="Helical" evidence="2">
    <location>
        <begin position="117"/>
        <end position="139"/>
    </location>
</feature>
<feature type="transmembrane region" description="Helical" evidence="2">
    <location>
        <begin position="334"/>
        <end position="359"/>
    </location>
</feature>
<gene>
    <name evidence="3" type="ORF">GCM10023196_090850</name>
</gene>
<feature type="transmembrane region" description="Helical" evidence="2">
    <location>
        <begin position="182"/>
        <end position="202"/>
    </location>
</feature>
<organism evidence="3 4">
    <name type="scientific">Actinoallomurus vinaceus</name>
    <dbReference type="NCBI Taxonomy" id="1080074"/>
    <lineage>
        <taxon>Bacteria</taxon>
        <taxon>Bacillati</taxon>
        <taxon>Actinomycetota</taxon>
        <taxon>Actinomycetes</taxon>
        <taxon>Streptosporangiales</taxon>
        <taxon>Thermomonosporaceae</taxon>
        <taxon>Actinoallomurus</taxon>
    </lineage>
</organism>
<comment type="caution">
    <text evidence="3">The sequence shown here is derived from an EMBL/GenBank/DDBJ whole genome shotgun (WGS) entry which is preliminary data.</text>
</comment>
<name>A0ABP8UR00_9ACTN</name>
<evidence type="ECO:0000256" key="2">
    <source>
        <dbReference type="SAM" id="Phobius"/>
    </source>
</evidence>
<feature type="transmembrane region" description="Helical" evidence="2">
    <location>
        <begin position="371"/>
        <end position="390"/>
    </location>
</feature>
<dbReference type="Proteomes" id="UP001501442">
    <property type="component" value="Unassembled WGS sequence"/>
</dbReference>
<keyword evidence="4" id="KW-1185">Reference proteome</keyword>
<protein>
    <submittedName>
        <fullName evidence="3">Uncharacterized protein</fullName>
    </submittedName>
</protein>
<feature type="transmembrane region" description="Helical" evidence="2">
    <location>
        <begin position="79"/>
        <end position="96"/>
    </location>
</feature>
<proteinExistence type="predicted"/>
<keyword evidence="2" id="KW-0472">Membrane</keyword>
<dbReference type="EMBL" id="BAABHK010000019">
    <property type="protein sequence ID" value="GAA4637360.1"/>
    <property type="molecule type" value="Genomic_DNA"/>
</dbReference>
<sequence>MSRRQTVVAAATGLVLGAAALGPALAPGFVLAYDMVFVPRPVFDRETFGLTGMLPRHVPSDAVVTALAHFAPADLVQKAILLAIFVIACVSAAALVPSERLTARLAGGVVYAWNPFVAERLLLGQWALLLGYAALPWVVRAAARGDPRRLVLALVPAAIGGFAAMAVSGLVVLVVSLRRRSILWPLAVLVVMSLPWLVPSLLRFSGVPADPAGVAAFAARADTPFGALGSLLLLGGTWNAETVPPGYGAAVTAVLWLCLVVLALVVYARAGQAAGVRGLGAAACDGGAAGVRGLGAAACDGRAAACDGGAAGVRGLGAAACDGRAAGVRGLGTAALAGLVVAALGAVAPGVLRGAIGLWSGFAVLRDGQQFIAPLALVVAVGMGTAVDALSRGRGIGTPDADARQTGSVIAEGCRSHDPDNPRQVTEHDRTAARPGASAWWRFPRSGDAGRPELAVLALLAPVVLLPGLAWGAGGRLHAVRYPADWVRARAAVRAAPGDVLVLPWEAYRSYAWNGGRRVLDPLPRFLPGRVIVNDAVRVGTGGRDLRMAVEDRRARALDPLIRSGAPLTAALRSRGVRYVAVDAPDATDAPTSPDASTDAPDAPDGIRADRLPGAERVVAGPDLVLYRIPGATTSRESRGPQWPVEIAWFITFAGVLWSMRLPVGSLVARSLPKEP</sequence>